<dbReference type="EMBL" id="CP011043">
    <property type="protein sequence ID" value="AJW80091.1"/>
    <property type="molecule type" value="Genomic_DNA"/>
</dbReference>
<reference evidence="1 2" key="1">
    <citation type="journal article" date="2015" name="Genome Announc.">
        <title>Complete Genome Sequence of Clavibacter michiganensis subsp. insidiosus R1-1 Using PacBio Single-Molecule Real-Time Technology.</title>
        <authorList>
            <person name="Lu Y."/>
            <person name="Samac D.A."/>
            <person name="Glazebrook J."/>
            <person name="Ishimaru C.A."/>
        </authorList>
    </citation>
    <scope>NUCLEOTIDE SEQUENCE [LARGE SCALE GENOMIC DNA]</scope>
    <source>
        <strain evidence="1 2">R1-1</strain>
    </source>
</reference>
<dbReference type="PATRIC" id="fig|33014.5.peg.2897"/>
<protein>
    <submittedName>
        <fullName evidence="1">Uncharacterized protein</fullName>
    </submittedName>
</protein>
<evidence type="ECO:0000313" key="2">
    <source>
        <dbReference type="Proteomes" id="UP000032604"/>
    </source>
</evidence>
<dbReference type="AlphaFoldDB" id="A0A0D5CKA4"/>
<name>A0A0D5CKA4_9MICO</name>
<evidence type="ECO:0000313" key="1">
    <source>
        <dbReference type="EMBL" id="AJW80091.1"/>
    </source>
</evidence>
<organism evidence="1 2">
    <name type="scientific">Clavibacter michiganensis subsp. insidiosus</name>
    <dbReference type="NCBI Taxonomy" id="33014"/>
    <lineage>
        <taxon>Bacteria</taxon>
        <taxon>Bacillati</taxon>
        <taxon>Actinomycetota</taxon>
        <taxon>Actinomycetes</taxon>
        <taxon>Micrococcales</taxon>
        <taxon>Microbacteriaceae</taxon>
        <taxon>Clavibacter</taxon>
    </lineage>
</organism>
<dbReference type="Proteomes" id="UP000032604">
    <property type="component" value="Chromosome"/>
</dbReference>
<dbReference type="RefSeq" id="WP_045529792.1">
    <property type="nucleotide sequence ID" value="NZ_CP011043.1"/>
</dbReference>
<gene>
    <name evidence="1" type="ORF">VO01_14035</name>
</gene>
<dbReference type="KEGG" id="cmh:VO01_14035"/>
<dbReference type="OrthoDB" id="5121051at2"/>
<dbReference type="HOGENOM" id="CLU_2022632_0_0_11"/>
<proteinExistence type="predicted"/>
<sequence>MSTAPEHLPTERRITRLAIETSVGLAWNAEGAIRGLPPLAWQLGGPWEGVHFSGDADAYAPEVRREVIESWIAGLGLADAIDLTDGPLARRGDDMVWTGVIDEVVFELRYPAESGDPVGDEH</sequence>
<accession>A0A0D5CKA4</accession>